<evidence type="ECO:0000313" key="2">
    <source>
        <dbReference type="EMBL" id="GFC80416.1"/>
    </source>
</evidence>
<dbReference type="AlphaFoldDB" id="A0A699R4B6"/>
<evidence type="ECO:0000256" key="1">
    <source>
        <dbReference type="SAM" id="Coils"/>
    </source>
</evidence>
<protein>
    <submittedName>
        <fullName evidence="2">Uncharacterized protein</fullName>
    </submittedName>
</protein>
<name>A0A699R4B6_TANCI</name>
<keyword evidence="1" id="KW-0175">Coiled coil</keyword>
<feature type="coiled-coil region" evidence="1">
    <location>
        <begin position="3"/>
        <end position="30"/>
    </location>
</feature>
<proteinExistence type="predicted"/>
<sequence>TALATLRQKLDTAEKERDDLNMKLEKFQTYFKRLTDLLASQTSEKAGLGYNSQVFTKAMSDCDNSESHSDSFPPSNLYNRFVPSGGYHAVPAAAPPKSQSVLTTADRTVHAVKPNFSKT</sequence>
<dbReference type="EMBL" id="BKCJ011074981">
    <property type="protein sequence ID" value="GFC80416.1"/>
    <property type="molecule type" value="Genomic_DNA"/>
</dbReference>
<organism evidence="2">
    <name type="scientific">Tanacetum cinerariifolium</name>
    <name type="common">Dalmatian daisy</name>
    <name type="synonym">Chrysanthemum cinerariifolium</name>
    <dbReference type="NCBI Taxonomy" id="118510"/>
    <lineage>
        <taxon>Eukaryota</taxon>
        <taxon>Viridiplantae</taxon>
        <taxon>Streptophyta</taxon>
        <taxon>Embryophyta</taxon>
        <taxon>Tracheophyta</taxon>
        <taxon>Spermatophyta</taxon>
        <taxon>Magnoliopsida</taxon>
        <taxon>eudicotyledons</taxon>
        <taxon>Gunneridae</taxon>
        <taxon>Pentapetalae</taxon>
        <taxon>asterids</taxon>
        <taxon>campanulids</taxon>
        <taxon>Asterales</taxon>
        <taxon>Asteraceae</taxon>
        <taxon>Asteroideae</taxon>
        <taxon>Anthemideae</taxon>
        <taxon>Anthemidinae</taxon>
        <taxon>Tanacetum</taxon>
    </lineage>
</organism>
<gene>
    <name evidence="2" type="ORF">Tci_852386</name>
</gene>
<reference evidence="2" key="1">
    <citation type="journal article" date="2019" name="Sci. Rep.">
        <title>Draft genome of Tanacetum cinerariifolium, the natural source of mosquito coil.</title>
        <authorList>
            <person name="Yamashiro T."/>
            <person name="Shiraishi A."/>
            <person name="Satake H."/>
            <person name="Nakayama K."/>
        </authorList>
    </citation>
    <scope>NUCLEOTIDE SEQUENCE</scope>
</reference>
<comment type="caution">
    <text evidence="2">The sequence shown here is derived from an EMBL/GenBank/DDBJ whole genome shotgun (WGS) entry which is preliminary data.</text>
</comment>
<feature type="non-terminal residue" evidence="2">
    <location>
        <position position="1"/>
    </location>
</feature>
<feature type="non-terminal residue" evidence="2">
    <location>
        <position position="119"/>
    </location>
</feature>
<accession>A0A699R4B6</accession>